<evidence type="ECO:0000313" key="1">
    <source>
        <dbReference type="EMBL" id="ATZ81084.1"/>
    </source>
</evidence>
<keyword evidence="2" id="KW-1185">Reference proteome</keyword>
<gene>
    <name evidence="1" type="ORF">BMW23_1039</name>
</gene>
<dbReference type="Proteomes" id="UP000240325">
    <property type="component" value="Segment"/>
</dbReference>
<reference evidence="1" key="1">
    <citation type="journal article" date="2017" name="Elife">
        <title>The kinetoplastid-infecting Bodo saltans virus (BsV), a window into the most abundant giant viruses in the sea.</title>
        <authorList>
            <person name="Deeg C.M."/>
            <person name="Chow C.-E.T."/>
            <person name="Suttle C.A."/>
        </authorList>
    </citation>
    <scope>NUCLEOTIDE SEQUENCE</scope>
    <source>
        <strain evidence="1">NG1</strain>
    </source>
</reference>
<evidence type="ECO:0000313" key="2">
    <source>
        <dbReference type="Proteomes" id="UP000240325"/>
    </source>
</evidence>
<sequence length="386" mass="45756">MDILTVVAKDKSNIEEYTFYIKIDQNHNNNGHRVLNKYNSTQNINIKKYCILKDNDNYVLKICTHISGMIISLPKYDINYIIKPNLHSNDANCIKLLYKKIMDEYSVCLSNINNIINIINDIDNDETIFNFKIEHVNLTNSRLHEKNKLPYGLILSKYENDIETIGKNLRIEKKCKYINENNIHSDIESVKNREIKKILYLHTLQEIKQYLLFNKNDIEICIKNVTDEYNLYNVTSIYDPQYICKNIYGGYFNISFCTNELNSSINRNTTNWKDKYTQIFTIVTNKKKYLYKNENGGIQYTDVLCLVMGNQWNLFPSFNGDITDFNYINIIEMANEEIHNKEIIKNENNTIYLEMSLKYNVTLNEFNCHLDKENYNNLIKKYINEH</sequence>
<protein>
    <submittedName>
        <fullName evidence="1">Uncharacterized protein</fullName>
    </submittedName>
</protein>
<name>A0A2H4UW10_9VIRU</name>
<proteinExistence type="predicted"/>
<dbReference type="EMBL" id="MF782455">
    <property type="protein sequence ID" value="ATZ81084.1"/>
    <property type="molecule type" value="Genomic_DNA"/>
</dbReference>
<organism evidence="1">
    <name type="scientific">Bodo saltans virus</name>
    <dbReference type="NCBI Taxonomy" id="2024608"/>
    <lineage>
        <taxon>Viruses</taxon>
        <taxon>Varidnaviria</taxon>
        <taxon>Bamfordvirae</taxon>
        <taxon>Nucleocytoviricota</taxon>
        <taxon>Megaviricetes</taxon>
        <taxon>Imitervirales</taxon>
        <taxon>Mimiviridae</taxon>
        <taxon>Klosneuvirinae</taxon>
        <taxon>Theiavirus</taxon>
        <taxon>Theiavirus salishense</taxon>
    </lineage>
</organism>
<accession>A0A2H4UW10</accession>